<dbReference type="SMART" id="SM00923">
    <property type="entry name" value="MbtH"/>
    <property type="match status" value="1"/>
</dbReference>
<dbReference type="KEGG" id="mauu:NCTC10437_02883"/>
<dbReference type="EMBL" id="LR134356">
    <property type="protein sequence ID" value="VEG55234.1"/>
    <property type="molecule type" value="Genomic_DNA"/>
</dbReference>
<dbReference type="GO" id="GO:0005829">
    <property type="term" value="C:cytosol"/>
    <property type="evidence" value="ECO:0007669"/>
    <property type="project" value="TreeGrafter"/>
</dbReference>
<dbReference type="InterPro" id="IPR038020">
    <property type="entry name" value="MbtH-like_sf"/>
</dbReference>
<protein>
    <submittedName>
        <fullName evidence="2">MbtH like protein</fullName>
    </submittedName>
</protein>
<dbReference type="Gene3D" id="3.90.820.10">
    <property type="entry name" value="Structural Genomics, Unknown Function 30-nov-00 1gh9 Mol_id"/>
    <property type="match status" value="1"/>
</dbReference>
<feature type="domain" description="MbtH-like" evidence="1">
    <location>
        <begin position="28"/>
        <end position="78"/>
    </location>
</feature>
<evidence type="ECO:0000313" key="2">
    <source>
        <dbReference type="EMBL" id="VEG55234.1"/>
    </source>
</evidence>
<dbReference type="STRING" id="1791.GCA_001049355_01021"/>
<dbReference type="Pfam" id="PF03621">
    <property type="entry name" value="MbtH"/>
    <property type="match status" value="1"/>
</dbReference>
<proteinExistence type="predicted"/>
<dbReference type="InterPro" id="IPR037407">
    <property type="entry name" value="MLP_fam"/>
</dbReference>
<dbReference type="GO" id="GO:0019290">
    <property type="term" value="P:siderophore biosynthetic process"/>
    <property type="evidence" value="ECO:0007669"/>
    <property type="project" value="TreeGrafter"/>
</dbReference>
<accession>A0A448IS97</accession>
<sequence>MTGVTAGRKVGKLLHQRQLHFGAPLSINPFDDDKGSFVVLVNDEGQHSLWPTFADVPAGWRVVHGQASRAECLEYIESNWTDIRPRTLRERLAAGGVSDN</sequence>
<gene>
    <name evidence="2" type="primary">mbtH_1</name>
    <name evidence="2" type="ORF">NCTC10437_02883</name>
</gene>
<dbReference type="SUPFAM" id="SSF160582">
    <property type="entry name" value="MbtH-like"/>
    <property type="match status" value="1"/>
</dbReference>
<dbReference type="InterPro" id="IPR005153">
    <property type="entry name" value="MbtH-like_dom"/>
</dbReference>
<dbReference type="PANTHER" id="PTHR38444:SF1">
    <property type="entry name" value="ENTEROBACTIN BIOSYNTHESIS PROTEIN YBDZ"/>
    <property type="match status" value="1"/>
</dbReference>
<evidence type="ECO:0000259" key="1">
    <source>
        <dbReference type="SMART" id="SM00923"/>
    </source>
</evidence>
<keyword evidence="3" id="KW-1185">Reference proteome</keyword>
<evidence type="ECO:0000313" key="3">
    <source>
        <dbReference type="Proteomes" id="UP000279306"/>
    </source>
</evidence>
<dbReference type="Proteomes" id="UP000279306">
    <property type="component" value="Chromosome"/>
</dbReference>
<organism evidence="2 3">
    <name type="scientific">Mycolicibacterium aurum</name>
    <name type="common">Mycobacterium aurum</name>
    <dbReference type="NCBI Taxonomy" id="1791"/>
    <lineage>
        <taxon>Bacteria</taxon>
        <taxon>Bacillati</taxon>
        <taxon>Actinomycetota</taxon>
        <taxon>Actinomycetes</taxon>
        <taxon>Mycobacteriales</taxon>
        <taxon>Mycobacteriaceae</taxon>
        <taxon>Mycolicibacterium</taxon>
    </lineage>
</organism>
<name>A0A448IS97_MYCAU</name>
<dbReference type="AlphaFoldDB" id="A0A448IS97"/>
<dbReference type="PANTHER" id="PTHR38444">
    <property type="entry name" value="ENTEROBACTIN BIOSYNTHESIS PROTEIN YBDZ"/>
    <property type="match status" value="1"/>
</dbReference>
<reference evidence="2 3" key="1">
    <citation type="submission" date="2018-12" db="EMBL/GenBank/DDBJ databases">
        <authorList>
            <consortium name="Pathogen Informatics"/>
        </authorList>
    </citation>
    <scope>NUCLEOTIDE SEQUENCE [LARGE SCALE GENOMIC DNA]</scope>
    <source>
        <strain evidence="2 3">NCTC10437</strain>
    </source>
</reference>